<dbReference type="AlphaFoldDB" id="A0A6I8UN63"/>
<feature type="chain" id="PRO_5026299488" description="Lipase" evidence="4">
    <location>
        <begin position="16"/>
        <end position="378"/>
    </location>
</feature>
<name>A0A6I8UN63_DROPS</name>
<feature type="active site" description="Nucleophile" evidence="3">
    <location>
        <position position="152"/>
    </location>
</feature>
<dbReference type="Pfam" id="PF04083">
    <property type="entry name" value="Abhydro_lipase"/>
    <property type="match status" value="1"/>
</dbReference>
<dbReference type="FunFam" id="3.40.50.1820:FF:000179">
    <property type="entry name" value="Lipase"/>
    <property type="match status" value="1"/>
</dbReference>
<feature type="domain" description="Partial AB-hydrolase lipase" evidence="5">
    <location>
        <begin position="17"/>
        <end position="75"/>
    </location>
</feature>
<keyword evidence="2" id="KW-0378">Hydrolase</keyword>
<dbReference type="PANTHER" id="PTHR11005">
    <property type="entry name" value="LYSOSOMAL ACID LIPASE-RELATED"/>
    <property type="match status" value="1"/>
</dbReference>
<feature type="active site" description="Charge relay system" evidence="3">
    <location>
        <position position="348"/>
    </location>
</feature>
<comment type="similarity">
    <text evidence="1 2">Belongs to the AB hydrolase superfamily. Lipase family.</text>
</comment>
<dbReference type="PIRSF" id="PIRSF000862">
    <property type="entry name" value="Steryl_ester_lip"/>
    <property type="match status" value="1"/>
</dbReference>
<dbReference type="Proteomes" id="UP000001819">
    <property type="component" value="Chromosome 2"/>
</dbReference>
<reference evidence="7" key="2">
    <citation type="submission" date="2025-08" db="UniProtKB">
        <authorList>
            <consortium name="RefSeq"/>
        </authorList>
    </citation>
    <scope>IDENTIFICATION</scope>
    <source>
        <strain evidence="7">MV-25-SWS-2005</strain>
        <tissue evidence="7">Whole body</tissue>
    </source>
</reference>
<dbReference type="KEGG" id="dpo:4800879"/>
<dbReference type="InterPro" id="IPR025483">
    <property type="entry name" value="Lipase_euk"/>
</dbReference>
<accession>A0A6I8UN63</accession>
<dbReference type="SUPFAM" id="SSF53474">
    <property type="entry name" value="alpha/beta-Hydrolases"/>
    <property type="match status" value="1"/>
</dbReference>
<organism evidence="6 7">
    <name type="scientific">Drosophila pseudoobscura pseudoobscura</name>
    <name type="common">Fruit fly</name>
    <dbReference type="NCBI Taxonomy" id="46245"/>
    <lineage>
        <taxon>Eukaryota</taxon>
        <taxon>Metazoa</taxon>
        <taxon>Ecdysozoa</taxon>
        <taxon>Arthropoda</taxon>
        <taxon>Hexapoda</taxon>
        <taxon>Insecta</taxon>
        <taxon>Pterygota</taxon>
        <taxon>Neoptera</taxon>
        <taxon>Endopterygota</taxon>
        <taxon>Diptera</taxon>
        <taxon>Brachycera</taxon>
        <taxon>Muscomorpha</taxon>
        <taxon>Ephydroidea</taxon>
        <taxon>Drosophilidae</taxon>
        <taxon>Drosophila</taxon>
        <taxon>Sophophora</taxon>
    </lineage>
</organism>
<dbReference type="Gene3D" id="3.40.50.1820">
    <property type="entry name" value="alpha/beta hydrolase"/>
    <property type="match status" value="1"/>
</dbReference>
<dbReference type="GO" id="GO:0016788">
    <property type="term" value="F:hydrolase activity, acting on ester bonds"/>
    <property type="evidence" value="ECO:0007669"/>
    <property type="project" value="InterPro"/>
</dbReference>
<sequence>MFIGLFLVYSWYTSGPEILASYNYPVEEHSVETTDNYILKLVHIPNSPNARNAQSPKPVVFMMHGMSGSSDSYLLIGPSDGLPYLLADAGFDVWLGNSRGNTYSRLHKYMDPKHKSFWNFSWHEMGTRDLPASIDYVLDRTSQRSLHYVGYSQGATQFLVMLSMRPEYNEKIKTSHLTAPAAFLRNMSTGLGSIVEKVILAFDDREWFSNRHGIPSWASIFCSVRPMKSICAALFMMVYGINGDQISKAIIMLILKTLPAGISSRQLKHYLQLKGSSRFCMYDHGKKTNRLIYGSSWPPDYPLKYVKPKSPINLYYSSSDFVVSEENVLLLAEKLSLCELHHIPYYSHIEFQFARAVGTTLNRPIVKLISKYETDRNK</sequence>
<dbReference type="InterPro" id="IPR006693">
    <property type="entry name" value="AB_hydrolase_lipase"/>
</dbReference>
<evidence type="ECO:0000256" key="4">
    <source>
        <dbReference type="SAM" id="SignalP"/>
    </source>
</evidence>
<evidence type="ECO:0000313" key="6">
    <source>
        <dbReference type="Proteomes" id="UP000001819"/>
    </source>
</evidence>
<keyword evidence="2" id="KW-0443">Lipid metabolism</keyword>
<dbReference type="InParanoid" id="A0A6I8UN63"/>
<reference evidence="6" key="1">
    <citation type="submission" date="2024-06" db="UniProtKB">
        <authorList>
            <consortium name="RefSeq"/>
        </authorList>
    </citation>
    <scope>NUCLEOTIDE SEQUENCE [LARGE SCALE GENOMIC DNA]</scope>
    <source>
        <strain evidence="6">MV2-25</strain>
    </source>
</reference>
<evidence type="ECO:0000256" key="2">
    <source>
        <dbReference type="PIRNR" id="PIRNR000862"/>
    </source>
</evidence>
<dbReference type="ESTHER" id="drops-q29ay8">
    <property type="family name" value="Acidic_Lipase"/>
</dbReference>
<evidence type="ECO:0000259" key="5">
    <source>
        <dbReference type="Pfam" id="PF04083"/>
    </source>
</evidence>
<evidence type="ECO:0000256" key="3">
    <source>
        <dbReference type="PIRSR" id="PIRSR000862-1"/>
    </source>
</evidence>
<evidence type="ECO:0000256" key="1">
    <source>
        <dbReference type="ARBA" id="ARBA00010701"/>
    </source>
</evidence>
<protein>
    <recommendedName>
        <fullName evidence="2">Lipase</fullName>
    </recommendedName>
</protein>
<dbReference type="GO" id="GO:0016042">
    <property type="term" value="P:lipid catabolic process"/>
    <property type="evidence" value="ECO:0007669"/>
    <property type="project" value="UniProtKB-KW"/>
</dbReference>
<feature type="signal peptide" evidence="4">
    <location>
        <begin position="1"/>
        <end position="15"/>
    </location>
</feature>
<keyword evidence="4" id="KW-0732">Signal</keyword>
<dbReference type="InterPro" id="IPR029058">
    <property type="entry name" value="AB_hydrolase_fold"/>
</dbReference>
<keyword evidence="2" id="KW-0442">Lipid degradation</keyword>
<evidence type="ECO:0000313" key="7">
    <source>
        <dbReference type="RefSeq" id="XP_001358074.3"/>
    </source>
</evidence>
<feature type="active site" description="Charge relay system" evidence="3">
    <location>
        <position position="320"/>
    </location>
</feature>
<dbReference type="RefSeq" id="XP_001358074.3">
    <property type="nucleotide sequence ID" value="XM_001358037.4"/>
</dbReference>
<proteinExistence type="inferred from homology"/>
<keyword evidence="6" id="KW-1185">Reference proteome</keyword>
<dbReference type="ExpressionAtlas" id="A0A6I8UN63">
    <property type="expression patterns" value="baseline"/>
</dbReference>
<gene>
    <name evidence="7" type="primary">LOC4800879</name>
</gene>